<dbReference type="CDD" id="cd00038">
    <property type="entry name" value="CAP_ED"/>
    <property type="match status" value="1"/>
</dbReference>
<comment type="caution">
    <text evidence="6">The sequence shown here is derived from an EMBL/GenBank/DDBJ whole genome shotgun (WGS) entry which is preliminary data.</text>
</comment>
<dbReference type="InterPro" id="IPR000595">
    <property type="entry name" value="cNMP-bd_dom"/>
</dbReference>
<dbReference type="GO" id="GO:0003677">
    <property type="term" value="F:DNA binding"/>
    <property type="evidence" value="ECO:0007669"/>
    <property type="project" value="UniProtKB-KW"/>
</dbReference>
<evidence type="ECO:0000259" key="5">
    <source>
        <dbReference type="PROSITE" id="PS51063"/>
    </source>
</evidence>
<dbReference type="Gene3D" id="2.60.120.10">
    <property type="entry name" value="Jelly Rolls"/>
    <property type="match status" value="1"/>
</dbReference>
<dbReference type="InterPro" id="IPR018490">
    <property type="entry name" value="cNMP-bd_dom_sf"/>
</dbReference>
<reference evidence="7" key="1">
    <citation type="submission" date="2017-04" db="EMBL/GenBank/DDBJ databases">
        <title>Function of individual gut microbiota members based on whole genome sequencing of pure cultures obtained from chicken caecum.</title>
        <authorList>
            <person name="Medvecky M."/>
            <person name="Cejkova D."/>
            <person name="Polansky O."/>
            <person name="Karasova D."/>
            <person name="Kubasova T."/>
            <person name="Cizek A."/>
            <person name="Rychlik I."/>
        </authorList>
    </citation>
    <scope>NUCLEOTIDE SEQUENCE [LARGE SCALE GENOMIC DNA]</scope>
    <source>
        <strain evidence="7">An149</strain>
    </source>
</reference>
<gene>
    <name evidence="6" type="ORF">B5E91_02435</name>
</gene>
<dbReference type="EMBL" id="NFLB01000002">
    <property type="protein sequence ID" value="OUQ06155.1"/>
    <property type="molecule type" value="Genomic_DNA"/>
</dbReference>
<evidence type="ECO:0000313" key="7">
    <source>
        <dbReference type="Proteomes" id="UP000196258"/>
    </source>
</evidence>
<dbReference type="Pfam" id="PF00027">
    <property type="entry name" value="cNMP_binding"/>
    <property type="match status" value="1"/>
</dbReference>
<dbReference type="Proteomes" id="UP000196258">
    <property type="component" value="Unassembled WGS sequence"/>
</dbReference>
<dbReference type="PROSITE" id="PS51063">
    <property type="entry name" value="HTH_CRP_2"/>
    <property type="match status" value="1"/>
</dbReference>
<feature type="domain" description="HTH crp-type" evidence="5">
    <location>
        <begin position="150"/>
        <end position="215"/>
    </location>
</feature>
<dbReference type="InterPro" id="IPR036390">
    <property type="entry name" value="WH_DNA-bd_sf"/>
</dbReference>
<dbReference type="InterPro" id="IPR014710">
    <property type="entry name" value="RmlC-like_jellyroll"/>
</dbReference>
<keyword evidence="3" id="KW-0804">Transcription</keyword>
<dbReference type="PANTHER" id="PTHR24567">
    <property type="entry name" value="CRP FAMILY TRANSCRIPTIONAL REGULATORY PROTEIN"/>
    <property type="match status" value="1"/>
</dbReference>
<accession>A0A1Y4QLG0</accession>
<dbReference type="GO" id="GO:0005829">
    <property type="term" value="C:cytosol"/>
    <property type="evidence" value="ECO:0007669"/>
    <property type="project" value="TreeGrafter"/>
</dbReference>
<organism evidence="6 7">
    <name type="scientific">Thomasclavelia spiroformis</name>
    <dbReference type="NCBI Taxonomy" id="29348"/>
    <lineage>
        <taxon>Bacteria</taxon>
        <taxon>Bacillati</taxon>
        <taxon>Bacillota</taxon>
        <taxon>Erysipelotrichia</taxon>
        <taxon>Erysipelotrichales</taxon>
        <taxon>Coprobacillaceae</taxon>
        <taxon>Thomasclavelia</taxon>
    </lineage>
</organism>
<keyword evidence="1" id="KW-0805">Transcription regulation</keyword>
<dbReference type="SUPFAM" id="SSF51206">
    <property type="entry name" value="cAMP-binding domain-like"/>
    <property type="match status" value="1"/>
</dbReference>
<dbReference type="AlphaFoldDB" id="A0A1Y4QLG0"/>
<dbReference type="GO" id="GO:0003700">
    <property type="term" value="F:DNA-binding transcription factor activity"/>
    <property type="evidence" value="ECO:0007669"/>
    <property type="project" value="TreeGrafter"/>
</dbReference>
<dbReference type="InterPro" id="IPR050397">
    <property type="entry name" value="Env_Response_Regulators"/>
</dbReference>
<keyword evidence="2" id="KW-0238">DNA-binding</keyword>
<evidence type="ECO:0000256" key="1">
    <source>
        <dbReference type="ARBA" id="ARBA00023015"/>
    </source>
</evidence>
<dbReference type="Pfam" id="PF13545">
    <property type="entry name" value="HTH_Crp_2"/>
    <property type="match status" value="1"/>
</dbReference>
<evidence type="ECO:0000313" key="6">
    <source>
        <dbReference type="EMBL" id="OUQ06155.1"/>
    </source>
</evidence>
<feature type="domain" description="Cyclic nucleotide-binding" evidence="4">
    <location>
        <begin position="9"/>
        <end position="107"/>
    </location>
</feature>
<evidence type="ECO:0000256" key="3">
    <source>
        <dbReference type="ARBA" id="ARBA00023163"/>
    </source>
</evidence>
<protein>
    <submittedName>
        <fullName evidence="6">Crp/Fnr family transcriptional regulator</fullName>
    </submittedName>
</protein>
<dbReference type="InterPro" id="IPR012318">
    <property type="entry name" value="HTH_CRP"/>
</dbReference>
<evidence type="ECO:0000256" key="2">
    <source>
        <dbReference type="ARBA" id="ARBA00023125"/>
    </source>
</evidence>
<dbReference type="PANTHER" id="PTHR24567:SF58">
    <property type="entry name" value="CYCLIC AMP-BINDING REGULATORY PROTEIN"/>
    <property type="match status" value="1"/>
</dbReference>
<dbReference type="SMART" id="SM00100">
    <property type="entry name" value="cNMP"/>
    <property type="match status" value="1"/>
</dbReference>
<dbReference type="SUPFAM" id="SSF46785">
    <property type="entry name" value="Winged helix' DNA-binding domain"/>
    <property type="match status" value="1"/>
</dbReference>
<name>A0A1Y4QLG0_9FIRM</name>
<proteinExistence type="predicted"/>
<dbReference type="RefSeq" id="WP_087254633.1">
    <property type="nucleotide sequence ID" value="NZ_CAMMFM010000056.1"/>
</dbReference>
<dbReference type="PROSITE" id="PS50042">
    <property type="entry name" value="CNMP_BINDING_3"/>
    <property type="match status" value="1"/>
</dbReference>
<sequence>MKNLENNLLFKSINKNDLPLLLKCLQANKITYQKDQTIIHQGQSINEIGILLSGKAHIINDDYWGNQTIIKEIDIGELFGEAYAFLPKQNTMISIVAKEKCEILYLNISKIIFSCNKNCHYHHLFIQNLLIATSQKNIMLTQKINHITKRTTREKILAYLSDLSKIHNSNTFNIPFNRQQLANYLAVDRSALSFELSKMQKEGIIRYKKNYFELL</sequence>
<evidence type="ECO:0000259" key="4">
    <source>
        <dbReference type="PROSITE" id="PS50042"/>
    </source>
</evidence>